<dbReference type="HOGENOM" id="CLU_3280610_0_0_1"/>
<dbReference type="STRING" id="29760.F6H9J4"/>
<dbReference type="InParanoid" id="F6H9J4"/>
<dbReference type="AlphaFoldDB" id="F6H9J4"/>
<reference evidence="2" key="1">
    <citation type="journal article" date="2007" name="Nature">
        <title>The grapevine genome sequence suggests ancestral hexaploidization in major angiosperm phyla.</title>
        <authorList>
            <consortium name="The French-Italian Public Consortium for Grapevine Genome Characterization."/>
            <person name="Jaillon O."/>
            <person name="Aury J.-M."/>
            <person name="Noel B."/>
            <person name="Policriti A."/>
            <person name="Clepet C."/>
            <person name="Casagrande A."/>
            <person name="Choisne N."/>
            <person name="Aubourg S."/>
            <person name="Vitulo N."/>
            <person name="Jubin C."/>
            <person name="Vezzi A."/>
            <person name="Legeai F."/>
            <person name="Hugueney P."/>
            <person name="Dasilva C."/>
            <person name="Horner D."/>
            <person name="Mica E."/>
            <person name="Jublot D."/>
            <person name="Poulain J."/>
            <person name="Bruyere C."/>
            <person name="Billault A."/>
            <person name="Segurens B."/>
            <person name="Gouyvenoux M."/>
            <person name="Ugarte E."/>
            <person name="Cattonaro F."/>
            <person name="Anthouard V."/>
            <person name="Vico V."/>
            <person name="Del Fabbro C."/>
            <person name="Alaux M."/>
            <person name="Di Gaspero G."/>
            <person name="Dumas V."/>
            <person name="Felice N."/>
            <person name="Paillard S."/>
            <person name="Juman I."/>
            <person name="Moroldo M."/>
            <person name="Scalabrin S."/>
            <person name="Canaguier A."/>
            <person name="Le Clainche I."/>
            <person name="Malacrida G."/>
            <person name="Durand E."/>
            <person name="Pesole G."/>
            <person name="Laucou V."/>
            <person name="Chatelet P."/>
            <person name="Merdinoglu D."/>
            <person name="Delledonne M."/>
            <person name="Pezzotti M."/>
            <person name="Lecharny A."/>
            <person name="Scarpelli C."/>
            <person name="Artiguenave F."/>
            <person name="Pe M.E."/>
            <person name="Valle G."/>
            <person name="Morgante M."/>
            <person name="Caboche M."/>
            <person name="Adam-Blondon A.-F."/>
            <person name="Weissenbach J."/>
            <person name="Quetier F."/>
            <person name="Wincker P."/>
        </authorList>
    </citation>
    <scope>NUCLEOTIDE SEQUENCE [LARGE SCALE GENOMIC DNA]</scope>
    <source>
        <strain evidence="2">cv. Pinot noir / PN40024</strain>
    </source>
</reference>
<proteinExistence type="predicted"/>
<dbReference type="Proteomes" id="UP000009183">
    <property type="component" value="Chromosome 4"/>
</dbReference>
<dbReference type="EMBL" id="FN595500">
    <property type="protein sequence ID" value="CCB48887.1"/>
    <property type="molecule type" value="Genomic_DNA"/>
</dbReference>
<gene>
    <name evidence="1" type="ordered locus">VIT_04s0069g01050</name>
</gene>
<keyword evidence="2" id="KW-1185">Reference proteome</keyword>
<protein>
    <submittedName>
        <fullName evidence="1">Uncharacterized protein</fullName>
    </submittedName>
</protein>
<evidence type="ECO:0000313" key="2">
    <source>
        <dbReference type="Proteomes" id="UP000009183"/>
    </source>
</evidence>
<name>F6H9J4_VITVI</name>
<dbReference type="PaxDb" id="29760-VIT_04s0069g01050.t01"/>
<accession>F6H9J4</accession>
<sequence length="41" mass="4724">MVWGLFPVDPLSGEDSYYIFAKGTYKVGRKGHYDLPFIKLD</sequence>
<evidence type="ECO:0000313" key="1">
    <source>
        <dbReference type="EMBL" id="CCB48887.1"/>
    </source>
</evidence>
<organism evidence="1 2">
    <name type="scientific">Vitis vinifera</name>
    <name type="common">Grape</name>
    <dbReference type="NCBI Taxonomy" id="29760"/>
    <lineage>
        <taxon>Eukaryota</taxon>
        <taxon>Viridiplantae</taxon>
        <taxon>Streptophyta</taxon>
        <taxon>Embryophyta</taxon>
        <taxon>Tracheophyta</taxon>
        <taxon>Spermatophyta</taxon>
        <taxon>Magnoliopsida</taxon>
        <taxon>eudicotyledons</taxon>
        <taxon>Gunneridae</taxon>
        <taxon>Pentapetalae</taxon>
        <taxon>rosids</taxon>
        <taxon>Vitales</taxon>
        <taxon>Vitaceae</taxon>
        <taxon>Viteae</taxon>
        <taxon>Vitis</taxon>
    </lineage>
</organism>